<comment type="caution">
    <text evidence="2">The sequence shown here is derived from an EMBL/GenBank/DDBJ whole genome shotgun (WGS) entry which is preliminary data.</text>
</comment>
<gene>
    <name evidence="2" type="ORF">E0L32_001548</name>
    <name evidence="3" type="ORF">E0L32_001650</name>
</gene>
<protein>
    <submittedName>
        <fullName evidence="2">Uncharacterized protein</fullName>
    </submittedName>
</protein>
<organism evidence="2 4">
    <name type="scientific">Thyridium curvatum</name>
    <dbReference type="NCBI Taxonomy" id="1093900"/>
    <lineage>
        <taxon>Eukaryota</taxon>
        <taxon>Fungi</taxon>
        <taxon>Dikarya</taxon>
        <taxon>Ascomycota</taxon>
        <taxon>Pezizomycotina</taxon>
        <taxon>Sordariomycetes</taxon>
        <taxon>Sordariomycetidae</taxon>
        <taxon>Thyridiales</taxon>
        <taxon>Thyridiaceae</taxon>
        <taxon>Thyridium</taxon>
    </lineage>
</organism>
<dbReference type="GeneID" id="41968995"/>
<feature type="compositionally biased region" description="Acidic residues" evidence="1">
    <location>
        <begin position="193"/>
        <end position="203"/>
    </location>
</feature>
<keyword evidence="4" id="KW-1185">Reference proteome</keyword>
<feature type="compositionally biased region" description="Basic residues" evidence="1">
    <location>
        <begin position="1"/>
        <end position="11"/>
    </location>
</feature>
<proteinExistence type="predicted"/>
<evidence type="ECO:0000313" key="2">
    <source>
        <dbReference type="EMBL" id="TPX09088.1"/>
    </source>
</evidence>
<feature type="compositionally biased region" description="Basic and acidic residues" evidence="1">
    <location>
        <begin position="35"/>
        <end position="59"/>
    </location>
</feature>
<dbReference type="InParanoid" id="A0A507AW86"/>
<dbReference type="STRING" id="1093900.A0A507AW86"/>
<feature type="compositionally biased region" description="Basic and acidic residues" evidence="1">
    <location>
        <begin position="351"/>
        <end position="385"/>
    </location>
</feature>
<dbReference type="Proteomes" id="UP000319257">
    <property type="component" value="Unassembled WGS sequence"/>
</dbReference>
<reference evidence="2 4" key="1">
    <citation type="submission" date="2019-06" db="EMBL/GenBank/DDBJ databases">
        <title>Draft genome sequence of the filamentous fungus Phialemoniopsis curvata isolated from diesel fuel.</title>
        <authorList>
            <person name="Varaljay V.A."/>
            <person name="Lyon W.J."/>
            <person name="Crouch A.L."/>
            <person name="Drake C.E."/>
            <person name="Hollomon J.M."/>
            <person name="Nadeau L.J."/>
            <person name="Nunn H.S."/>
            <person name="Stevenson B.S."/>
            <person name="Bojanowski C.L."/>
            <person name="Crookes-Goodson W.J."/>
        </authorList>
    </citation>
    <scope>NUCLEOTIDE SEQUENCE [LARGE SCALE GENOMIC DNA]</scope>
    <source>
        <strain evidence="2 4">D216</strain>
    </source>
</reference>
<dbReference type="EMBL" id="SKBQ01000006">
    <property type="protein sequence ID" value="TPX09088.1"/>
    <property type="molecule type" value="Genomic_DNA"/>
</dbReference>
<sequence length="392" mass="42849">MTRTLPWKRRGASNPVAVKRESNASPSSSRGRSPIKRDPGRPSPTPKRERDLSRDDKKPRSNLSLKRSAHSSSSEPPDWLTNSSPDRTPSTSPPPAPPTESLMIEGADNDDKYRMVEDELLATAKMFTAHLHNAEYQRLKKLAKSQNAETIKNISRPVTGNMTDLVRRRQTTLSRTARQRAGIKRARARVNDGDGDSDDDEGDAAFAGTALQGLMASPRKTAVPLTALTSVAGGTRAAAGLAGNSPSRRSRFGPGAWDKTGTAGATESATASSGDDGDDLDGVTTFDPYKQSHQSRPPIRPARPAGRSTENHRGPSNTPTTFQDRRTVIQTHPPEPQADEEEDFGGFGAEDIMRRARERRERDRARRAGRGAREKKAKDEKDSFKDVVPSWI</sequence>
<dbReference type="EMBL" id="SKBQ01000006">
    <property type="protein sequence ID" value="TPX09190.1"/>
    <property type="molecule type" value="Genomic_DNA"/>
</dbReference>
<accession>A0A507AW86</accession>
<dbReference type="RefSeq" id="XP_030990799.1">
    <property type="nucleotide sequence ID" value="XM_031135639.1"/>
</dbReference>
<dbReference type="OrthoDB" id="5374569at2759"/>
<feature type="region of interest" description="Disordered" evidence="1">
    <location>
        <begin position="179"/>
        <end position="204"/>
    </location>
</feature>
<feature type="compositionally biased region" description="Low complexity" evidence="1">
    <location>
        <begin position="260"/>
        <end position="274"/>
    </location>
</feature>
<feature type="region of interest" description="Disordered" evidence="1">
    <location>
        <begin position="1"/>
        <end position="110"/>
    </location>
</feature>
<feature type="region of interest" description="Disordered" evidence="1">
    <location>
        <begin position="238"/>
        <end position="392"/>
    </location>
</feature>
<feature type="compositionally biased region" description="Basic residues" evidence="1">
    <location>
        <begin position="179"/>
        <end position="188"/>
    </location>
</feature>
<evidence type="ECO:0000313" key="4">
    <source>
        <dbReference type="Proteomes" id="UP000319257"/>
    </source>
</evidence>
<evidence type="ECO:0000256" key="1">
    <source>
        <dbReference type="SAM" id="MobiDB-lite"/>
    </source>
</evidence>
<evidence type="ECO:0000313" key="3">
    <source>
        <dbReference type="EMBL" id="TPX09190.1"/>
    </source>
</evidence>
<feature type="compositionally biased region" description="Low complexity" evidence="1">
    <location>
        <begin position="81"/>
        <end position="90"/>
    </location>
</feature>
<feature type="compositionally biased region" description="Low complexity" evidence="1">
    <location>
        <begin position="23"/>
        <end position="32"/>
    </location>
</feature>
<dbReference type="AlphaFoldDB" id="A0A507AW86"/>
<name>A0A507AW86_9PEZI</name>
<feature type="compositionally biased region" description="Low complexity" evidence="1">
    <location>
        <begin position="61"/>
        <end position="74"/>
    </location>
</feature>